<gene>
    <name evidence="3" type="ORF">GTO91_01145</name>
</gene>
<name>A0A845KXJ5_9FIRM</name>
<dbReference type="AlphaFoldDB" id="A0A845KXJ5"/>
<evidence type="ECO:0000259" key="2">
    <source>
        <dbReference type="Pfam" id="PF09350"/>
    </source>
</evidence>
<dbReference type="Pfam" id="PF09350">
    <property type="entry name" value="DJC28_CD"/>
    <property type="match status" value="1"/>
</dbReference>
<comment type="caution">
    <text evidence="3">The sequence shown here is derived from an EMBL/GenBank/DDBJ whole genome shotgun (WGS) entry which is preliminary data.</text>
</comment>
<reference evidence="3 4" key="1">
    <citation type="submission" date="2020-01" db="EMBL/GenBank/DDBJ databases">
        <title>Whole-genome sequence of Heliobacterium undosum DSM 13378.</title>
        <authorList>
            <person name="Kyndt J.A."/>
            <person name="Meyer T.E."/>
        </authorList>
    </citation>
    <scope>NUCLEOTIDE SEQUENCE [LARGE SCALE GENOMIC DNA]</scope>
    <source>
        <strain evidence="3 4">DSM 13378</strain>
    </source>
</reference>
<feature type="domain" description="DnaJ homologue subfamily C member 28 conserved" evidence="2">
    <location>
        <begin position="8"/>
        <end position="74"/>
    </location>
</feature>
<keyword evidence="4" id="KW-1185">Reference proteome</keyword>
<evidence type="ECO:0000256" key="1">
    <source>
        <dbReference type="SAM" id="Coils"/>
    </source>
</evidence>
<keyword evidence="1" id="KW-0175">Coiled coil</keyword>
<organism evidence="3 4">
    <name type="scientific">Heliomicrobium undosum</name>
    <dbReference type="NCBI Taxonomy" id="121734"/>
    <lineage>
        <taxon>Bacteria</taxon>
        <taxon>Bacillati</taxon>
        <taxon>Bacillota</taxon>
        <taxon>Clostridia</taxon>
        <taxon>Eubacteriales</taxon>
        <taxon>Heliobacteriaceae</taxon>
        <taxon>Heliomicrobium</taxon>
    </lineage>
</organism>
<accession>A0A845KXJ5</accession>
<dbReference type="PANTHER" id="PTHR39158:SF1">
    <property type="entry name" value="DNAJ HOMOLOG SUBFAMILY C MEMBER 28"/>
    <property type="match status" value="1"/>
</dbReference>
<dbReference type="EMBL" id="WXEY01000001">
    <property type="protein sequence ID" value="MZP28327.1"/>
    <property type="molecule type" value="Genomic_DNA"/>
</dbReference>
<dbReference type="PANTHER" id="PTHR39158">
    <property type="entry name" value="OS08G0560600 PROTEIN"/>
    <property type="match status" value="1"/>
</dbReference>
<evidence type="ECO:0000313" key="4">
    <source>
        <dbReference type="Proteomes" id="UP000463470"/>
    </source>
</evidence>
<dbReference type="InterPro" id="IPR018961">
    <property type="entry name" value="DnaJ_homolog_subfam-C_membr-28"/>
</dbReference>
<feature type="coiled-coil region" evidence="1">
    <location>
        <begin position="64"/>
        <end position="103"/>
    </location>
</feature>
<protein>
    <submittedName>
        <fullName evidence="3">DUF1992 domain-containing protein</fullName>
    </submittedName>
</protein>
<dbReference type="Proteomes" id="UP000463470">
    <property type="component" value="Unassembled WGS sequence"/>
</dbReference>
<sequence length="109" mass="12560">MVDMFRILAEQRIREAIDKGELDDLPGKGKPVDLDEMAMVPPEMRAMIRYMKNAGIVPEEVQLLKEIEALYARLDGAKDDAEKEKLKKKMNDLKLQLHVLLERKKGQRA</sequence>
<proteinExistence type="predicted"/>
<dbReference type="InterPro" id="IPR052573">
    <property type="entry name" value="DnaJ_C_subfamily_28"/>
</dbReference>
<dbReference type="OrthoDB" id="9798476at2"/>
<evidence type="ECO:0000313" key="3">
    <source>
        <dbReference type="EMBL" id="MZP28327.1"/>
    </source>
</evidence>